<dbReference type="EMBL" id="JABELD010000051">
    <property type="protein sequence ID" value="MBU2738568.1"/>
    <property type="molecule type" value="Genomic_DNA"/>
</dbReference>
<evidence type="ECO:0000256" key="1">
    <source>
        <dbReference type="ARBA" id="ARBA00006611"/>
    </source>
</evidence>
<dbReference type="InterPro" id="IPR001482">
    <property type="entry name" value="T2SS/T4SS_dom"/>
</dbReference>
<reference evidence="5 6" key="1">
    <citation type="journal article" date="2021" name="ISME J.">
        <title>Genomic evolution of the class Acidithiobacillia: deep-branching Proteobacteria living in extreme acidic conditions.</title>
        <authorList>
            <person name="Moya-Beltran A."/>
            <person name="Beard S."/>
            <person name="Rojas-Villalobos C."/>
            <person name="Issotta F."/>
            <person name="Gallardo Y."/>
            <person name="Ulloa R."/>
            <person name="Giaveno A."/>
            <person name="Degli Esposti M."/>
            <person name="Johnson D.B."/>
            <person name="Quatrini R."/>
        </authorList>
    </citation>
    <scope>NUCLEOTIDE SEQUENCE [LARGE SCALE GENOMIC DNA]</scope>
    <source>
        <strain evidence="5 6">ATCC 19703</strain>
    </source>
</reference>
<name>A0ABS5ZPK5_9PROT</name>
<dbReference type="PANTHER" id="PTHR30258">
    <property type="entry name" value="TYPE II SECRETION SYSTEM PROTEIN GSPE-RELATED"/>
    <property type="match status" value="1"/>
</dbReference>
<keyword evidence="2" id="KW-0547">Nucleotide-binding</keyword>
<keyword evidence="3" id="KW-0067">ATP-binding</keyword>
<dbReference type="PANTHER" id="PTHR30258:SF2">
    <property type="entry name" value="COMG OPERON PROTEIN 1"/>
    <property type="match status" value="1"/>
</dbReference>
<sequence length="400" mass="43770">MAQESQAFLSTSDRDGPVTDLLNDLFHQGAEDGWSDLHFETQLDQSMRIRARIRGTLTELEVISPHKAILLLAKLRYRSKLPVDETRKEQDGRFVQEIEGRRVEVRLNIVPTVNGVSAVCRLLDSKNAGLPIEKLGMPPAVEALYRWALQQKEGAIIAGGPTGSGKTTTLYAGIGAISRPDNKFITAEDPVEFVLPGIQQIPVGSGTGRSFASAIRAMMRQDPDDILIGEIRDEETAQMAVRAAITGHKVLASIHANSANGVYARLHDLGLPIHLMKAAIRVVFAQRIIKCVCPHCAHAQPVQYPEIFEGSGVPVPDTEMIGNGCEHCHATPGYASRRVLFEAIRYDKAYREALGDEEAMLAAAQKQPQFAPLITWGGRLVHEGITNSRALFEGLSDVED</sequence>
<proteinExistence type="inferred from homology"/>
<accession>A0ABS5ZPK5</accession>
<evidence type="ECO:0000313" key="6">
    <source>
        <dbReference type="Proteomes" id="UP001197028"/>
    </source>
</evidence>
<dbReference type="RefSeq" id="WP_215863535.1">
    <property type="nucleotide sequence ID" value="NZ_JABELD010000051.1"/>
</dbReference>
<dbReference type="InterPro" id="IPR027417">
    <property type="entry name" value="P-loop_NTPase"/>
</dbReference>
<dbReference type="SUPFAM" id="SSF52540">
    <property type="entry name" value="P-loop containing nucleoside triphosphate hydrolases"/>
    <property type="match status" value="1"/>
</dbReference>
<feature type="domain" description="Bacterial type II secretion system protein E" evidence="4">
    <location>
        <begin position="219"/>
        <end position="233"/>
    </location>
</feature>
<comment type="caution">
    <text evidence="5">The sequence shown here is derived from an EMBL/GenBank/DDBJ whole genome shotgun (WGS) entry which is preliminary data.</text>
</comment>
<gene>
    <name evidence="5" type="ORF">HJG40_07130</name>
</gene>
<dbReference type="Proteomes" id="UP001197028">
    <property type="component" value="Unassembled WGS sequence"/>
</dbReference>
<evidence type="ECO:0000259" key="4">
    <source>
        <dbReference type="PROSITE" id="PS00662"/>
    </source>
</evidence>
<dbReference type="Pfam" id="PF00437">
    <property type="entry name" value="T2SSE"/>
    <property type="match status" value="1"/>
</dbReference>
<evidence type="ECO:0000256" key="2">
    <source>
        <dbReference type="ARBA" id="ARBA00022741"/>
    </source>
</evidence>
<dbReference type="Gene3D" id="3.40.50.300">
    <property type="entry name" value="P-loop containing nucleotide triphosphate hydrolases"/>
    <property type="match status" value="1"/>
</dbReference>
<comment type="similarity">
    <text evidence="1">Belongs to the GSP E family.</text>
</comment>
<dbReference type="Gene3D" id="3.30.450.90">
    <property type="match status" value="1"/>
</dbReference>
<organism evidence="5 6">
    <name type="scientific">Acidithiobacillus concretivorus</name>
    <dbReference type="NCBI Taxonomy" id="3063952"/>
    <lineage>
        <taxon>Bacteria</taxon>
        <taxon>Pseudomonadati</taxon>
        <taxon>Pseudomonadota</taxon>
        <taxon>Acidithiobacillia</taxon>
        <taxon>Acidithiobacillales</taxon>
        <taxon>Acidithiobacillaceae</taxon>
        <taxon>Acidithiobacillus</taxon>
    </lineage>
</organism>
<evidence type="ECO:0000313" key="5">
    <source>
        <dbReference type="EMBL" id="MBU2738568.1"/>
    </source>
</evidence>
<dbReference type="CDD" id="cd01129">
    <property type="entry name" value="PulE-GspE-like"/>
    <property type="match status" value="1"/>
</dbReference>
<protein>
    <submittedName>
        <fullName evidence="5">Type II/IV secretion system protein</fullName>
    </submittedName>
</protein>
<dbReference type="PROSITE" id="PS00662">
    <property type="entry name" value="T2SP_E"/>
    <property type="match status" value="1"/>
</dbReference>
<evidence type="ECO:0000256" key="3">
    <source>
        <dbReference type="ARBA" id="ARBA00022840"/>
    </source>
</evidence>
<keyword evidence="6" id="KW-1185">Reference proteome</keyword>